<keyword evidence="1" id="KW-0812">Transmembrane</keyword>
<dbReference type="InterPro" id="IPR012910">
    <property type="entry name" value="Plug_dom"/>
</dbReference>
<dbReference type="EMBL" id="CP013118">
    <property type="protein sequence ID" value="ALO17098.1"/>
    <property type="molecule type" value="Genomic_DNA"/>
</dbReference>
<keyword evidence="5" id="KW-1185">Reference proteome</keyword>
<dbReference type="GO" id="GO:0009279">
    <property type="term" value="C:cell outer membrane"/>
    <property type="evidence" value="ECO:0007669"/>
    <property type="project" value="UniProtKB-SubCell"/>
</dbReference>
<evidence type="ECO:0000313" key="5">
    <source>
        <dbReference type="Proteomes" id="UP000064893"/>
    </source>
</evidence>
<evidence type="ECO:0000313" key="4">
    <source>
        <dbReference type="EMBL" id="ALO17098.1"/>
    </source>
</evidence>
<dbReference type="InterPro" id="IPR037066">
    <property type="entry name" value="Plug_dom_sf"/>
</dbReference>
<organism evidence="4 5">
    <name type="scientific">Salinivirga cyanobacteriivorans</name>
    <dbReference type="NCBI Taxonomy" id="1307839"/>
    <lineage>
        <taxon>Bacteria</taxon>
        <taxon>Pseudomonadati</taxon>
        <taxon>Bacteroidota</taxon>
        <taxon>Bacteroidia</taxon>
        <taxon>Bacteroidales</taxon>
        <taxon>Salinivirgaceae</taxon>
        <taxon>Salinivirga</taxon>
    </lineage>
</organism>
<dbReference type="OrthoDB" id="1108759at2"/>
<feature type="chain" id="PRO_5006599659" evidence="2">
    <location>
        <begin position="23"/>
        <end position="823"/>
    </location>
</feature>
<keyword evidence="1" id="KW-0998">Cell outer membrane</keyword>
<dbReference type="KEGG" id="blq:L21SP5_03487"/>
<comment type="subcellular location">
    <subcellularLocation>
        <location evidence="1">Cell outer membrane</location>
        <topology evidence="1">Multi-pass membrane protein</topology>
    </subcellularLocation>
</comment>
<dbReference type="Pfam" id="PF07715">
    <property type="entry name" value="Plug"/>
    <property type="match status" value="1"/>
</dbReference>
<dbReference type="PATRIC" id="fig|1307839.3.peg.3742"/>
<evidence type="ECO:0000256" key="1">
    <source>
        <dbReference type="PROSITE-ProRule" id="PRU01360"/>
    </source>
</evidence>
<proteinExistence type="inferred from homology"/>
<dbReference type="InterPro" id="IPR039426">
    <property type="entry name" value="TonB-dep_rcpt-like"/>
</dbReference>
<comment type="similarity">
    <text evidence="1">Belongs to the TonB-dependent receptor family.</text>
</comment>
<dbReference type="Gene3D" id="2.170.130.10">
    <property type="entry name" value="TonB-dependent receptor, plug domain"/>
    <property type="match status" value="1"/>
</dbReference>
<dbReference type="Gene3D" id="2.60.40.1120">
    <property type="entry name" value="Carboxypeptidase-like, regulatory domain"/>
    <property type="match status" value="1"/>
</dbReference>
<gene>
    <name evidence="4" type="ORF">L21SP5_03487</name>
</gene>
<keyword evidence="1" id="KW-1134">Transmembrane beta strand</keyword>
<feature type="domain" description="TonB-dependent receptor plug" evidence="3">
    <location>
        <begin position="124"/>
        <end position="215"/>
    </location>
</feature>
<reference evidence="4 5" key="1">
    <citation type="submission" date="2015-11" db="EMBL/GenBank/DDBJ databases">
        <title>Description and complete genome sequence of a novel strain predominating in hypersaline microbial mats and representing a new family of the Bacteriodetes phylum.</title>
        <authorList>
            <person name="Spring S."/>
            <person name="Bunk B."/>
            <person name="Sproer C."/>
            <person name="Klenk H.-P."/>
        </authorList>
    </citation>
    <scope>NUCLEOTIDE SEQUENCE [LARGE SCALE GENOMIC DNA]</scope>
    <source>
        <strain evidence="4 5">L21-Spi-D4</strain>
    </source>
</reference>
<dbReference type="SUPFAM" id="SSF49464">
    <property type="entry name" value="Carboxypeptidase regulatory domain-like"/>
    <property type="match status" value="1"/>
</dbReference>
<evidence type="ECO:0000259" key="3">
    <source>
        <dbReference type="Pfam" id="PF07715"/>
    </source>
</evidence>
<feature type="signal peptide" evidence="2">
    <location>
        <begin position="1"/>
        <end position="22"/>
    </location>
</feature>
<dbReference type="SUPFAM" id="SSF56935">
    <property type="entry name" value="Porins"/>
    <property type="match status" value="1"/>
</dbReference>
<dbReference type="AlphaFoldDB" id="A0A0S2I4E2"/>
<evidence type="ECO:0000256" key="2">
    <source>
        <dbReference type="SAM" id="SignalP"/>
    </source>
</evidence>
<keyword evidence="1" id="KW-0472">Membrane</keyword>
<keyword evidence="1" id="KW-0813">Transport</keyword>
<dbReference type="Proteomes" id="UP000064893">
    <property type="component" value="Chromosome"/>
</dbReference>
<dbReference type="InterPro" id="IPR008969">
    <property type="entry name" value="CarboxyPept-like_regulatory"/>
</dbReference>
<accession>A0A0S2I4E2</accession>
<dbReference type="STRING" id="1307839.L21SP5_03487"/>
<dbReference type="Pfam" id="PF13715">
    <property type="entry name" value="CarbopepD_reg_2"/>
    <property type="match status" value="1"/>
</dbReference>
<protein>
    <submittedName>
        <fullName evidence="4">TonB-linked outer membrane protein, SusC/RagA family</fullName>
    </submittedName>
</protein>
<sequence length="823" mass="93780" precursor="true">MKYSLFFLLLVLALSAKTQSTAWVTGRVTDIDNYPIELVNIVVESTQAGTSSAFNGKYKIIVPANEDIRIIYTRVGFKREVIEVNLEPGERKRVDVQLEMTSEELAEIEIAEERKRHSTTYYLDPRTIEQLPEVTGSVEGIIKTMPGVSSNNELSNQYSVRGGNYDENLIYVNGVEIYKPFLVRSGQQEGFSFLNSDMVANLSFSAGGFEAEYGDKMSSVLDIQYKKPARWGGSFKGSLMGGAVTAHGSSKDHRLTHITSFRYKKSGYILNTLETSGDYDPTFSDVQTYITYDVTEDLEIGFIGNYSNNTYQFQPSDRETDFGLVNNSLRLKVYFEGQEVDKFITSQGAFLVNYKPTEKLKLNFSTSAFISSESETFDILGEYWLNEVDSNLGSSTFGDSVGSLAVGSYLDHARNYLDAVVYNVSHRGELKSGAHNFKWGVKWQVEDISDEISEWMMLDSAGYSLPPDGTNYSPFTDSVVTLFETRRFTNSIYSNRITAFLQDNWTKTIDSANIYINAGVRTQYWDFNNQLVFSPRVVVAYEPNWTRDWLFRLSGGAYHQPPFYKEVFDRHGNKNQNIKAQESYHIVGGADYNFMAWRRPFKFVAEVYYKKLENLIPYTVDNLRIIYEGDNKAEGYATGLDFKITGEFVKGVDSWLSVSLMKTREDLRSDSYVVEDEDGNQSTISPGYIPRPTDQAVTVNLFFQDYFPGNPTWKMHLNLVYGSGLPFGPPNSPRYAATARMPDYRRVDIGMSKSLISSQRTYKNPKGPVKWFDDLWIGVEVFNLFDINNTISYTWVRDVYNREYAVPNYLTSRLFNIKLSGRF</sequence>
<dbReference type="PROSITE" id="PS52016">
    <property type="entry name" value="TONB_DEPENDENT_REC_3"/>
    <property type="match status" value="1"/>
</dbReference>
<dbReference type="RefSeq" id="WP_057954420.1">
    <property type="nucleotide sequence ID" value="NZ_CP013118.1"/>
</dbReference>
<name>A0A0S2I4E2_9BACT</name>
<keyword evidence="2" id="KW-0732">Signal</keyword>